<dbReference type="Pfam" id="PF13181">
    <property type="entry name" value="TPR_8"/>
    <property type="match status" value="1"/>
</dbReference>
<keyword evidence="1" id="KW-0677">Repeat</keyword>
<gene>
    <name evidence="3" type="ORF">METZ01_LOCUS158827</name>
</gene>
<dbReference type="PANTHER" id="PTHR45641">
    <property type="entry name" value="TETRATRICOPEPTIDE REPEAT PROTEIN (AFU_ORTHOLOGUE AFUA_6G03870)"/>
    <property type="match status" value="1"/>
</dbReference>
<dbReference type="PROSITE" id="PS50005">
    <property type="entry name" value="TPR"/>
    <property type="match status" value="2"/>
</dbReference>
<dbReference type="InterPro" id="IPR019734">
    <property type="entry name" value="TPR_rpt"/>
</dbReference>
<dbReference type="SUPFAM" id="SSF48452">
    <property type="entry name" value="TPR-like"/>
    <property type="match status" value="1"/>
</dbReference>
<feature type="non-terminal residue" evidence="3">
    <location>
        <position position="317"/>
    </location>
</feature>
<dbReference type="AlphaFoldDB" id="A0A382AY89"/>
<evidence type="ECO:0000256" key="1">
    <source>
        <dbReference type="ARBA" id="ARBA00022737"/>
    </source>
</evidence>
<dbReference type="InterPro" id="IPR011990">
    <property type="entry name" value="TPR-like_helical_dom_sf"/>
</dbReference>
<evidence type="ECO:0000313" key="3">
    <source>
        <dbReference type="EMBL" id="SVB05973.1"/>
    </source>
</evidence>
<protein>
    <recommendedName>
        <fullName evidence="4">MalT-like TPR region domain-containing protein</fullName>
    </recommendedName>
</protein>
<name>A0A382AY89_9ZZZZ</name>
<dbReference type="SMART" id="SM00028">
    <property type="entry name" value="TPR"/>
    <property type="match status" value="2"/>
</dbReference>
<reference evidence="3" key="1">
    <citation type="submission" date="2018-05" db="EMBL/GenBank/DDBJ databases">
        <authorList>
            <person name="Lanie J.A."/>
            <person name="Ng W.-L."/>
            <person name="Kazmierczak K.M."/>
            <person name="Andrzejewski T.M."/>
            <person name="Davidsen T.M."/>
            <person name="Wayne K.J."/>
            <person name="Tettelin H."/>
            <person name="Glass J.I."/>
            <person name="Rusch D."/>
            <person name="Podicherti R."/>
            <person name="Tsui H.-C.T."/>
            <person name="Winkler M.E."/>
        </authorList>
    </citation>
    <scope>NUCLEOTIDE SEQUENCE</scope>
</reference>
<evidence type="ECO:0008006" key="4">
    <source>
        <dbReference type="Google" id="ProtNLM"/>
    </source>
</evidence>
<evidence type="ECO:0000256" key="2">
    <source>
        <dbReference type="ARBA" id="ARBA00022803"/>
    </source>
</evidence>
<organism evidence="3">
    <name type="scientific">marine metagenome</name>
    <dbReference type="NCBI Taxonomy" id="408172"/>
    <lineage>
        <taxon>unclassified sequences</taxon>
        <taxon>metagenomes</taxon>
        <taxon>ecological metagenomes</taxon>
    </lineage>
</organism>
<sequence>MQKYSSKVALSSLLLVIFVISFASSAQEDTREILLERRNELQQNFLNLYDQERYQQSVLTASEILNITQEIYGPESPNLVNPLNNLASSYFMVGDFEQAIKLFLECIALIESKNIISTDLVSPLVALGLAFNKSEQYNEAVESFKRALHINWVNNGFYNLEQIDIHDSLTESFIGLKNLEEANHHQSFQLSISNNHFGKESTKVDESLLKLANWYKRSGQVSSERLMFKELMERQVNRENESQKLIKTLQGISFSHRREGISMYDSVSPLKKALNLFTESKNQDLRLKLEILIDLGDTYTSYGRVSSANRAYQDCWQ</sequence>
<proteinExistence type="predicted"/>
<dbReference type="Gene3D" id="1.25.40.10">
    <property type="entry name" value="Tetratricopeptide repeat domain"/>
    <property type="match status" value="1"/>
</dbReference>
<accession>A0A382AY89</accession>
<dbReference type="EMBL" id="UINC01027172">
    <property type="protein sequence ID" value="SVB05973.1"/>
    <property type="molecule type" value="Genomic_DNA"/>
</dbReference>
<keyword evidence="2" id="KW-0802">TPR repeat</keyword>
<dbReference type="Pfam" id="PF13424">
    <property type="entry name" value="TPR_12"/>
    <property type="match status" value="1"/>
</dbReference>